<evidence type="ECO:0000313" key="2">
    <source>
        <dbReference type="Proteomes" id="UP000185511"/>
    </source>
</evidence>
<keyword evidence="2" id="KW-1185">Reference proteome</keyword>
<accession>A0AAC9PU64</accession>
<organism evidence="1 2">
    <name type="scientific">Actinoalloteichus fjordicus</name>
    <dbReference type="NCBI Taxonomy" id="1612552"/>
    <lineage>
        <taxon>Bacteria</taxon>
        <taxon>Bacillati</taxon>
        <taxon>Actinomycetota</taxon>
        <taxon>Actinomycetes</taxon>
        <taxon>Pseudonocardiales</taxon>
        <taxon>Pseudonocardiaceae</taxon>
        <taxon>Actinoalloteichus</taxon>
    </lineage>
</organism>
<dbReference type="AlphaFoldDB" id="A0AAC9PU64"/>
<sequence>MTTASAGERPALITEAEALRRYPELAGLLALRRAGWSWTTDRDEDGELTALVGFRRPRGHLDALYVTTRDRPQPSA</sequence>
<gene>
    <name evidence="1" type="ORF">UA74_23040</name>
</gene>
<evidence type="ECO:0000313" key="1">
    <source>
        <dbReference type="EMBL" id="APU16626.1"/>
    </source>
</evidence>
<name>A0AAC9PU64_9PSEU</name>
<protein>
    <submittedName>
        <fullName evidence="1">Uncharacterized protein</fullName>
    </submittedName>
</protein>
<reference evidence="2" key="1">
    <citation type="submission" date="2016-06" db="EMBL/GenBank/DDBJ databases">
        <title>Complete genome sequence of Actinoalloteichus fjordicus DSM 46855 (=ADI127-17), type strain of the new species Actinoalloteichus fjordicus.</title>
        <authorList>
            <person name="Ruckert C."/>
            <person name="Nouioui I."/>
            <person name="Willmese J."/>
            <person name="van Wezel G."/>
            <person name="Klenk H.-P."/>
            <person name="Kalinowski J."/>
            <person name="Zotchev S.B."/>
        </authorList>
    </citation>
    <scope>NUCLEOTIDE SEQUENCE [LARGE SCALE GENOMIC DNA]</scope>
    <source>
        <strain evidence="2">ADI127-7</strain>
    </source>
</reference>
<dbReference type="KEGG" id="acad:UA74_23040"/>
<dbReference type="RefSeq" id="WP_075765477.1">
    <property type="nucleotide sequence ID" value="NZ_CP016076.1"/>
</dbReference>
<dbReference type="EMBL" id="CP016076">
    <property type="protein sequence ID" value="APU16626.1"/>
    <property type="molecule type" value="Genomic_DNA"/>
</dbReference>
<proteinExistence type="predicted"/>
<dbReference type="Proteomes" id="UP000185511">
    <property type="component" value="Chromosome"/>
</dbReference>